<gene>
    <name evidence="3" type="ORF">METZ01_LOCUS99319</name>
</gene>
<organism evidence="3">
    <name type="scientific">marine metagenome</name>
    <dbReference type="NCBI Taxonomy" id="408172"/>
    <lineage>
        <taxon>unclassified sequences</taxon>
        <taxon>metagenomes</taxon>
        <taxon>ecological metagenomes</taxon>
    </lineage>
</organism>
<dbReference type="Gene3D" id="3.40.50.12170">
    <property type="entry name" value="Uncharacterised protein PF07075, DUF1343"/>
    <property type="match status" value="1"/>
</dbReference>
<evidence type="ECO:0000259" key="2">
    <source>
        <dbReference type="Pfam" id="PF20732"/>
    </source>
</evidence>
<evidence type="ECO:0000313" key="3">
    <source>
        <dbReference type="EMBL" id="SVA46465.1"/>
    </source>
</evidence>
<dbReference type="AlphaFoldDB" id="A0A381W1N8"/>
<sequence length="216" mass="25254">AEILIMVNEMGWVKDLKRANLMIVPMANWTRDQYFDDTKLPWKKPAPYIADLETLIMFAGLDLFRGTNLNVGFGTEHPYLWFGSPWLATSYFLEKLNRLKLPGVEFKEVSYRPAGSPYYNRVPQYDGLSCSGLEIIIMDQDLVKPLETATTIISLINQLHPREFQWIGHGYIDKLFGSDLLRVFVAQKKPPAYLPPQWMHDELKFSEFRQRFLLYR</sequence>
<dbReference type="InterPro" id="IPR048503">
    <property type="entry name" value="NamZ_C"/>
</dbReference>
<dbReference type="InterPro" id="IPR048502">
    <property type="entry name" value="NamZ_N"/>
</dbReference>
<protein>
    <recommendedName>
        <fullName evidence="4">DUF1343 domain-containing protein</fullName>
    </recommendedName>
</protein>
<feature type="non-terminal residue" evidence="3">
    <location>
        <position position="1"/>
    </location>
</feature>
<name>A0A381W1N8_9ZZZZ</name>
<dbReference type="InterPro" id="IPR008302">
    <property type="entry name" value="NamZ"/>
</dbReference>
<feature type="domain" description="Peptidoglycan beta-N-acetylmuramidase NamZ N-terminal" evidence="1">
    <location>
        <begin position="2"/>
        <end position="52"/>
    </location>
</feature>
<dbReference type="PANTHER" id="PTHR42915:SF1">
    <property type="entry name" value="PEPTIDOGLYCAN BETA-N-ACETYLMURAMIDASE NAMZ"/>
    <property type="match status" value="1"/>
</dbReference>
<reference evidence="3" key="1">
    <citation type="submission" date="2018-05" db="EMBL/GenBank/DDBJ databases">
        <authorList>
            <person name="Lanie J.A."/>
            <person name="Ng W.-L."/>
            <person name="Kazmierczak K.M."/>
            <person name="Andrzejewski T.M."/>
            <person name="Davidsen T.M."/>
            <person name="Wayne K.J."/>
            <person name="Tettelin H."/>
            <person name="Glass J.I."/>
            <person name="Rusch D."/>
            <person name="Podicherti R."/>
            <person name="Tsui H.-C.T."/>
            <person name="Winkler M.E."/>
        </authorList>
    </citation>
    <scope>NUCLEOTIDE SEQUENCE</scope>
</reference>
<dbReference type="Pfam" id="PF20732">
    <property type="entry name" value="NamZ_C"/>
    <property type="match status" value="1"/>
</dbReference>
<dbReference type="GO" id="GO:0033922">
    <property type="term" value="F:peptidoglycan beta-N-acetylmuramidase activity"/>
    <property type="evidence" value="ECO:0007669"/>
    <property type="project" value="InterPro"/>
</dbReference>
<dbReference type="Pfam" id="PF07075">
    <property type="entry name" value="NamZ_N"/>
    <property type="match status" value="1"/>
</dbReference>
<accession>A0A381W1N8</accession>
<proteinExistence type="predicted"/>
<evidence type="ECO:0000259" key="1">
    <source>
        <dbReference type="Pfam" id="PF07075"/>
    </source>
</evidence>
<dbReference type="PANTHER" id="PTHR42915">
    <property type="entry name" value="HYPOTHETICAL 460 KDA PROTEIN IN FEUA-SIGW INTERGENIC REGION [PRECURSOR]"/>
    <property type="match status" value="1"/>
</dbReference>
<dbReference type="EMBL" id="UINC01010448">
    <property type="protein sequence ID" value="SVA46465.1"/>
    <property type="molecule type" value="Genomic_DNA"/>
</dbReference>
<evidence type="ECO:0008006" key="4">
    <source>
        <dbReference type="Google" id="ProtNLM"/>
    </source>
</evidence>
<feature type="domain" description="Peptidoglycan beta-N-acetylmuramidase NamZ C-terminal" evidence="2">
    <location>
        <begin position="57"/>
        <end position="215"/>
    </location>
</feature>
<dbReference type="Gene3D" id="3.90.1150.140">
    <property type="match status" value="1"/>
</dbReference>